<feature type="active site" description="Proton acceptor; for ring-opening step" evidence="4">
    <location>
        <position position="138"/>
    </location>
</feature>
<dbReference type="GO" id="GO:0006043">
    <property type="term" value="P:glucosamine catabolic process"/>
    <property type="evidence" value="ECO:0007669"/>
    <property type="project" value="TreeGrafter"/>
</dbReference>
<dbReference type="KEGG" id="mmyr:MXMO3_01490"/>
<dbReference type="GO" id="GO:0005737">
    <property type="term" value="C:cytoplasm"/>
    <property type="evidence" value="ECO:0007669"/>
    <property type="project" value="TreeGrafter"/>
</dbReference>
<dbReference type="EC" id="3.5.99.6" evidence="4"/>
<dbReference type="UniPathway" id="UPA00629">
    <property type="reaction ID" value="UER00684"/>
</dbReference>
<feature type="active site" description="For ring-opening step" evidence="4">
    <location>
        <position position="136"/>
    </location>
</feature>
<dbReference type="HAMAP" id="MF_01241">
    <property type="entry name" value="GlcN6P_deamin"/>
    <property type="match status" value="1"/>
</dbReference>
<evidence type="ECO:0000256" key="3">
    <source>
        <dbReference type="ARBA" id="ARBA00023277"/>
    </source>
</evidence>
<organism evidence="6 7">
    <name type="scientific">Maritalea myrionectae</name>
    <dbReference type="NCBI Taxonomy" id="454601"/>
    <lineage>
        <taxon>Bacteria</taxon>
        <taxon>Pseudomonadati</taxon>
        <taxon>Pseudomonadota</taxon>
        <taxon>Alphaproteobacteria</taxon>
        <taxon>Hyphomicrobiales</taxon>
        <taxon>Devosiaceae</taxon>
        <taxon>Maritalea</taxon>
    </lineage>
</organism>
<accession>A0A2R4MDD8</accession>
<feature type="active site" description="For ring-opening step" evidence="4">
    <location>
        <position position="143"/>
    </location>
</feature>
<comment type="pathway">
    <text evidence="4">Amino-sugar metabolism; N-acetylneuraminate degradation; D-fructose 6-phosphate from N-acetylneuraminate: step 5/5.</text>
</comment>
<dbReference type="RefSeq" id="WP_027834394.1">
    <property type="nucleotide sequence ID" value="NZ_CP021330.1"/>
</dbReference>
<feature type="site" description="Part of the allosteric site" evidence="4">
    <location>
        <position position="155"/>
    </location>
</feature>
<keyword evidence="3 4" id="KW-0119">Carbohydrate metabolism</keyword>
<comment type="activity regulation">
    <text evidence="4">Allosterically activated by N-acetylglucosamine 6-phosphate (GlcNAc6P).</text>
</comment>
<sequence length="260" mass="28117">MRLVILENAEAVADFACDYFVDQLKAQPNSILGLATGSSPVALYQRLIGANQRGEVSFKDVTSFNLDEYIGLAGDHAQSYRHFMNEKLFDHIDIDKARTHVPDGAAADPNAECVRYEKEIQAAGGIDLQLLGIGVNGHIGFNEPLSSLASRTRVKTLTKSTIKANSRYFDADEFQPTDAITTGIGTILDAKEVLLLATGATKAEAVRGCVEGPVSAACPASALQMHQHAVVVVDEEAASLLSMKEYAQWAEQRHIELEQA</sequence>
<comment type="caution">
    <text evidence="4">Lacks conserved residue(s) required for the propagation of feature annotation.</text>
</comment>
<name>A0A2R4MDD8_9HYPH</name>
<comment type="similarity">
    <text evidence="4">Belongs to the glucosamine/galactosamine-6-phosphate isomerase family. NagB subfamily.</text>
</comment>
<dbReference type="PANTHER" id="PTHR11280">
    <property type="entry name" value="GLUCOSAMINE-6-PHOSPHATE ISOMERASE"/>
    <property type="match status" value="1"/>
</dbReference>
<dbReference type="NCBIfam" id="NF001684">
    <property type="entry name" value="PRK00443.1-4"/>
    <property type="match status" value="1"/>
</dbReference>
<dbReference type="GO" id="GO:0005975">
    <property type="term" value="P:carbohydrate metabolic process"/>
    <property type="evidence" value="ECO:0007669"/>
    <property type="project" value="InterPro"/>
</dbReference>
<keyword evidence="7" id="KW-1185">Reference proteome</keyword>
<dbReference type="PANTHER" id="PTHR11280:SF5">
    <property type="entry name" value="GLUCOSAMINE-6-PHOSPHATE ISOMERASE"/>
    <property type="match status" value="1"/>
</dbReference>
<dbReference type="InterPro" id="IPR018321">
    <property type="entry name" value="Glucosamine6P_isomerase_CS"/>
</dbReference>
<dbReference type="GO" id="GO:0042802">
    <property type="term" value="F:identical protein binding"/>
    <property type="evidence" value="ECO:0007669"/>
    <property type="project" value="TreeGrafter"/>
</dbReference>
<keyword evidence="2 4" id="KW-0378">Hydrolase</keyword>
<dbReference type="GO" id="GO:0006046">
    <property type="term" value="P:N-acetylglucosamine catabolic process"/>
    <property type="evidence" value="ECO:0007669"/>
    <property type="project" value="UniProtKB-UniRule"/>
</dbReference>
<dbReference type="Pfam" id="PF01182">
    <property type="entry name" value="Glucosamine_iso"/>
    <property type="match status" value="1"/>
</dbReference>
<feature type="site" description="Part of the allosteric site" evidence="4">
    <location>
        <position position="153"/>
    </location>
</feature>
<evidence type="ECO:0000256" key="2">
    <source>
        <dbReference type="ARBA" id="ARBA00022801"/>
    </source>
</evidence>
<dbReference type="NCBIfam" id="TIGR00502">
    <property type="entry name" value="nagB"/>
    <property type="match status" value="1"/>
</dbReference>
<feature type="domain" description="Glucosamine/galactosamine-6-phosphate isomerase" evidence="5">
    <location>
        <begin position="9"/>
        <end position="230"/>
    </location>
</feature>
<dbReference type="STRING" id="1122213.GCA_000423365_01304"/>
<proteinExistence type="inferred from homology"/>
<dbReference type="InterPro" id="IPR006148">
    <property type="entry name" value="Glc/Gal-6P_isomerase"/>
</dbReference>
<dbReference type="PROSITE" id="PS01161">
    <property type="entry name" value="GLC_GALNAC_ISOMERASE"/>
    <property type="match status" value="1"/>
</dbReference>
<protein>
    <recommendedName>
        <fullName evidence="4">Glucosamine-6-phosphate deaminase</fullName>
        <ecNumber evidence="4">3.5.99.6</ecNumber>
    </recommendedName>
    <alternativeName>
        <fullName evidence="4">GlcN6P deaminase</fullName>
        <shortName evidence="4">GNPDA</shortName>
    </alternativeName>
    <alternativeName>
        <fullName evidence="4">Glucosamine-6-phosphate isomerase</fullName>
    </alternativeName>
</protein>
<dbReference type="GO" id="GO:0019262">
    <property type="term" value="P:N-acetylneuraminate catabolic process"/>
    <property type="evidence" value="ECO:0007669"/>
    <property type="project" value="UniProtKB-UniRule"/>
</dbReference>
<comment type="catalytic activity">
    <reaction evidence="1 4">
        <text>alpha-D-glucosamine 6-phosphate + H2O = beta-D-fructose 6-phosphate + NH4(+)</text>
        <dbReference type="Rhea" id="RHEA:12172"/>
        <dbReference type="ChEBI" id="CHEBI:15377"/>
        <dbReference type="ChEBI" id="CHEBI:28938"/>
        <dbReference type="ChEBI" id="CHEBI:57634"/>
        <dbReference type="ChEBI" id="CHEBI:75989"/>
        <dbReference type="EC" id="3.5.99.6"/>
    </reaction>
</comment>
<dbReference type="CDD" id="cd01399">
    <property type="entry name" value="GlcN6P_deaminase"/>
    <property type="match status" value="1"/>
</dbReference>
<dbReference type="InterPro" id="IPR037171">
    <property type="entry name" value="NagB/RpiA_transferase-like"/>
</dbReference>
<reference evidence="6 7" key="1">
    <citation type="submission" date="2017-05" db="EMBL/GenBank/DDBJ databases">
        <title>Genome Analysis of Maritalea myrionectae HL2708#5.</title>
        <authorList>
            <consortium name="Cotde Inc.-PKNU"/>
            <person name="Jang D."/>
            <person name="Oh H.-M."/>
        </authorList>
    </citation>
    <scope>NUCLEOTIDE SEQUENCE [LARGE SCALE GENOMIC DNA]</scope>
    <source>
        <strain evidence="6 7">HL2708#5</strain>
    </source>
</reference>
<evidence type="ECO:0000313" key="7">
    <source>
        <dbReference type="Proteomes" id="UP000258927"/>
    </source>
</evidence>
<feature type="active site" description="Proton acceptor; for enolization step" evidence="4">
    <location>
        <position position="67"/>
    </location>
</feature>
<keyword evidence="4" id="KW-0021">Allosteric enzyme</keyword>
<dbReference type="Gene3D" id="3.40.50.1360">
    <property type="match status" value="1"/>
</dbReference>
<dbReference type="AlphaFoldDB" id="A0A2R4MDD8"/>
<dbReference type="Proteomes" id="UP000258927">
    <property type="component" value="Chromosome"/>
</dbReference>
<dbReference type="InterPro" id="IPR004547">
    <property type="entry name" value="Glucosamine6P_isomerase"/>
</dbReference>
<evidence type="ECO:0000259" key="5">
    <source>
        <dbReference type="Pfam" id="PF01182"/>
    </source>
</evidence>
<dbReference type="SUPFAM" id="SSF100950">
    <property type="entry name" value="NagB/RpiA/CoA transferase-like"/>
    <property type="match status" value="1"/>
</dbReference>
<dbReference type="FunFam" id="3.40.50.1360:FF:000003">
    <property type="entry name" value="Glucosamine-6-phosphate deaminase"/>
    <property type="match status" value="1"/>
</dbReference>
<dbReference type="GO" id="GO:0004342">
    <property type="term" value="F:glucosamine-6-phosphate deaminase activity"/>
    <property type="evidence" value="ECO:0007669"/>
    <property type="project" value="UniProtKB-UniRule"/>
</dbReference>
<dbReference type="EMBL" id="CP021330">
    <property type="protein sequence ID" value="AVX04020.1"/>
    <property type="molecule type" value="Genomic_DNA"/>
</dbReference>
<evidence type="ECO:0000256" key="4">
    <source>
        <dbReference type="HAMAP-Rule" id="MF_01241"/>
    </source>
</evidence>
<feature type="site" description="Part of the allosteric site" evidence="4">
    <location>
        <position position="146"/>
    </location>
</feature>
<evidence type="ECO:0000313" key="6">
    <source>
        <dbReference type="EMBL" id="AVX04020.1"/>
    </source>
</evidence>
<feature type="site" description="Part of the allosteric site" evidence="4">
    <location>
        <position position="156"/>
    </location>
</feature>
<comment type="function">
    <text evidence="4">Catalyzes the reversible isomerization-deamination of glucosamine 6-phosphate (GlcN6P) to form fructose 6-phosphate (Fru6P) and ammonium ion.</text>
</comment>
<evidence type="ECO:0000256" key="1">
    <source>
        <dbReference type="ARBA" id="ARBA00000644"/>
    </source>
</evidence>
<gene>
    <name evidence="4" type="primary">nagB</name>
    <name evidence="6" type="ORF">MXMO3_01490</name>
</gene>